<keyword evidence="2" id="KW-1185">Reference proteome</keyword>
<accession>A0ACB9LB90</accession>
<organism evidence="1 2">
    <name type="scientific">Bauhinia variegata</name>
    <name type="common">Purple orchid tree</name>
    <name type="synonym">Phanera variegata</name>
    <dbReference type="NCBI Taxonomy" id="167791"/>
    <lineage>
        <taxon>Eukaryota</taxon>
        <taxon>Viridiplantae</taxon>
        <taxon>Streptophyta</taxon>
        <taxon>Embryophyta</taxon>
        <taxon>Tracheophyta</taxon>
        <taxon>Spermatophyta</taxon>
        <taxon>Magnoliopsida</taxon>
        <taxon>eudicotyledons</taxon>
        <taxon>Gunneridae</taxon>
        <taxon>Pentapetalae</taxon>
        <taxon>rosids</taxon>
        <taxon>fabids</taxon>
        <taxon>Fabales</taxon>
        <taxon>Fabaceae</taxon>
        <taxon>Cercidoideae</taxon>
        <taxon>Cercideae</taxon>
        <taxon>Bauhiniinae</taxon>
        <taxon>Bauhinia</taxon>
    </lineage>
</organism>
<comment type="caution">
    <text evidence="1">The sequence shown here is derived from an EMBL/GenBank/DDBJ whole genome shotgun (WGS) entry which is preliminary data.</text>
</comment>
<name>A0ACB9LB90_BAUVA</name>
<evidence type="ECO:0000313" key="1">
    <source>
        <dbReference type="EMBL" id="KAI4306706.1"/>
    </source>
</evidence>
<sequence>METTIYAIEMGSTADGDEEQHGGGGPENALQFISGYRAKLLNCSKLFPNQIATGIAEKANTERRQSDFGFIDAPKRNQVEQVNQCKISKLKWLDVLLNKTFFDLCESHPVRRNELNRYCVNCKVSACQYCVSSGAHRHHKILKIYRHVYKDVVSLGAIEKHIDCSEIQPYKCNKRLIIALNPLPHSGSTSKSETSCEICGRRLTDPGLHRYCSVSCKVRAVSSKTNDSAPPFILIQSRPEGKPENTPQTPKPLHRRKGIPRRAPFF</sequence>
<evidence type="ECO:0000313" key="2">
    <source>
        <dbReference type="Proteomes" id="UP000828941"/>
    </source>
</evidence>
<proteinExistence type="predicted"/>
<gene>
    <name evidence="1" type="ORF">L6164_029961</name>
</gene>
<protein>
    <submittedName>
        <fullName evidence="1">Uncharacterized protein</fullName>
    </submittedName>
</protein>
<dbReference type="Proteomes" id="UP000828941">
    <property type="component" value="Chromosome 12"/>
</dbReference>
<dbReference type="EMBL" id="CM039437">
    <property type="protein sequence ID" value="KAI4306706.1"/>
    <property type="molecule type" value="Genomic_DNA"/>
</dbReference>
<reference evidence="1 2" key="1">
    <citation type="journal article" date="2022" name="DNA Res.">
        <title>Chromosomal-level genome assembly of the orchid tree Bauhinia variegata (Leguminosae; Cercidoideae) supports the allotetraploid origin hypothesis of Bauhinia.</title>
        <authorList>
            <person name="Zhong Y."/>
            <person name="Chen Y."/>
            <person name="Zheng D."/>
            <person name="Pang J."/>
            <person name="Liu Y."/>
            <person name="Luo S."/>
            <person name="Meng S."/>
            <person name="Qian L."/>
            <person name="Wei D."/>
            <person name="Dai S."/>
            <person name="Zhou R."/>
        </authorList>
    </citation>
    <scope>NUCLEOTIDE SEQUENCE [LARGE SCALE GENOMIC DNA]</scope>
    <source>
        <strain evidence="1">BV-YZ2020</strain>
    </source>
</reference>